<organism evidence="2 3">
    <name type="scientific">Halomicrobium zhouii</name>
    <dbReference type="NCBI Taxonomy" id="767519"/>
    <lineage>
        <taxon>Archaea</taxon>
        <taxon>Methanobacteriati</taxon>
        <taxon>Methanobacteriota</taxon>
        <taxon>Stenosarchaea group</taxon>
        <taxon>Halobacteria</taxon>
        <taxon>Halobacteriales</taxon>
        <taxon>Haloarculaceae</taxon>
        <taxon>Halomicrobium</taxon>
    </lineage>
</organism>
<dbReference type="RefSeq" id="WP_245778698.1">
    <property type="nucleotide sequence ID" value="NZ_FOZK01000004.1"/>
</dbReference>
<keyword evidence="1" id="KW-0812">Transmembrane</keyword>
<proteinExistence type="predicted"/>
<keyword evidence="1" id="KW-1133">Transmembrane helix</keyword>
<feature type="transmembrane region" description="Helical" evidence="1">
    <location>
        <begin position="34"/>
        <end position="55"/>
    </location>
</feature>
<evidence type="ECO:0000256" key="1">
    <source>
        <dbReference type="SAM" id="Phobius"/>
    </source>
</evidence>
<evidence type="ECO:0000313" key="2">
    <source>
        <dbReference type="EMBL" id="SFS10462.1"/>
    </source>
</evidence>
<gene>
    <name evidence="2" type="ORF">SAMN05216559_3736</name>
</gene>
<accession>A0A1I6M4K2</accession>
<dbReference type="EMBL" id="FOZK01000004">
    <property type="protein sequence ID" value="SFS10462.1"/>
    <property type="molecule type" value="Genomic_DNA"/>
</dbReference>
<dbReference type="Proteomes" id="UP000199062">
    <property type="component" value="Unassembled WGS sequence"/>
</dbReference>
<keyword evidence="1" id="KW-0472">Membrane</keyword>
<dbReference type="AlphaFoldDB" id="A0A1I6M4K2"/>
<protein>
    <submittedName>
        <fullName evidence="2">Uncharacterized protein</fullName>
    </submittedName>
</protein>
<feature type="transmembrane region" description="Helical" evidence="1">
    <location>
        <begin position="6"/>
        <end position="27"/>
    </location>
</feature>
<evidence type="ECO:0000313" key="3">
    <source>
        <dbReference type="Proteomes" id="UP000199062"/>
    </source>
</evidence>
<keyword evidence="3" id="KW-1185">Reference proteome</keyword>
<sequence length="58" mass="6559">MTTPLLIEAVVAVPMVFLGVWFGVYIFDHIPERIFQWLVLVLLAVNAFVLLFTAVPDL</sequence>
<reference evidence="2 3" key="1">
    <citation type="submission" date="2016-10" db="EMBL/GenBank/DDBJ databases">
        <authorList>
            <person name="de Groot N.N."/>
        </authorList>
    </citation>
    <scope>NUCLEOTIDE SEQUENCE [LARGE SCALE GENOMIC DNA]</scope>
    <source>
        <strain evidence="2 3">CGMCC 1.10457</strain>
    </source>
</reference>
<name>A0A1I6M4K2_9EURY</name>